<evidence type="ECO:0000256" key="6">
    <source>
        <dbReference type="SAM" id="MobiDB-lite"/>
    </source>
</evidence>
<evidence type="ECO:0000256" key="2">
    <source>
        <dbReference type="ARBA" id="ARBA00022980"/>
    </source>
</evidence>
<dbReference type="Gene3D" id="2.30.170.40">
    <property type="entry name" value="Ribosomal protein L28/L24"/>
    <property type="match status" value="1"/>
</dbReference>
<name>A0A2H0RLP1_9BACT</name>
<reference evidence="7 8" key="1">
    <citation type="submission" date="2017-09" db="EMBL/GenBank/DDBJ databases">
        <title>Depth-based differentiation of microbial function through sediment-hosted aquifers and enrichment of novel symbionts in the deep terrestrial subsurface.</title>
        <authorList>
            <person name="Probst A.J."/>
            <person name="Ladd B."/>
            <person name="Jarett J.K."/>
            <person name="Geller-Mcgrath D.E."/>
            <person name="Sieber C.M."/>
            <person name="Emerson J.B."/>
            <person name="Anantharaman K."/>
            <person name="Thomas B.C."/>
            <person name="Malmstrom R."/>
            <person name="Stieglmeier M."/>
            <person name="Klingl A."/>
            <person name="Woyke T."/>
            <person name="Ryan C.M."/>
            <person name="Banfield J.F."/>
        </authorList>
    </citation>
    <scope>NUCLEOTIDE SEQUENCE [LARGE SCALE GENOMIC DNA]</scope>
    <source>
        <strain evidence="7">CG10_big_fil_rev_8_21_14_0_10_50_16</strain>
    </source>
</reference>
<dbReference type="GO" id="GO:0003735">
    <property type="term" value="F:structural constituent of ribosome"/>
    <property type="evidence" value="ECO:0007669"/>
    <property type="project" value="InterPro"/>
</dbReference>
<dbReference type="HAMAP" id="MF_00373">
    <property type="entry name" value="Ribosomal_bL28"/>
    <property type="match status" value="1"/>
</dbReference>
<dbReference type="GO" id="GO:0005840">
    <property type="term" value="C:ribosome"/>
    <property type="evidence" value="ECO:0007669"/>
    <property type="project" value="UniProtKB-KW"/>
</dbReference>
<feature type="compositionally biased region" description="Basic residues" evidence="6">
    <location>
        <begin position="20"/>
        <end position="29"/>
    </location>
</feature>
<comment type="similarity">
    <text evidence="1 5">Belongs to the bacterial ribosomal protein bL28 family.</text>
</comment>
<comment type="caution">
    <text evidence="7">The sequence shown here is derived from an EMBL/GenBank/DDBJ whole genome shotgun (WGS) entry which is preliminary data.</text>
</comment>
<dbReference type="GO" id="GO:1990904">
    <property type="term" value="C:ribonucleoprotein complex"/>
    <property type="evidence" value="ECO:0007669"/>
    <property type="project" value="UniProtKB-KW"/>
</dbReference>
<dbReference type="InterPro" id="IPR001383">
    <property type="entry name" value="Ribosomal_bL28_bact-type"/>
</dbReference>
<dbReference type="GO" id="GO:0006412">
    <property type="term" value="P:translation"/>
    <property type="evidence" value="ECO:0007669"/>
    <property type="project" value="UniProtKB-UniRule"/>
</dbReference>
<keyword evidence="2 5" id="KW-0689">Ribosomal protein</keyword>
<evidence type="ECO:0000313" key="7">
    <source>
        <dbReference type="EMBL" id="PIR47413.1"/>
    </source>
</evidence>
<organism evidence="7 8">
    <name type="scientific">Candidatus Uhrbacteria bacterium CG10_big_fil_rev_8_21_14_0_10_50_16</name>
    <dbReference type="NCBI Taxonomy" id="1975039"/>
    <lineage>
        <taxon>Bacteria</taxon>
        <taxon>Candidatus Uhriibacteriota</taxon>
    </lineage>
</organism>
<dbReference type="InterPro" id="IPR050096">
    <property type="entry name" value="Bacterial_rp_bL28"/>
</dbReference>
<evidence type="ECO:0000256" key="3">
    <source>
        <dbReference type="ARBA" id="ARBA00023274"/>
    </source>
</evidence>
<feature type="region of interest" description="Disordered" evidence="6">
    <location>
        <begin position="1"/>
        <end position="30"/>
    </location>
</feature>
<dbReference type="PANTHER" id="PTHR39080:SF1">
    <property type="entry name" value="LARGE RIBOSOMAL SUBUNIT PROTEIN BL28A"/>
    <property type="match status" value="1"/>
</dbReference>
<dbReference type="PANTHER" id="PTHR39080">
    <property type="entry name" value="50S RIBOSOMAL PROTEIN L28"/>
    <property type="match status" value="1"/>
</dbReference>
<dbReference type="SUPFAM" id="SSF143800">
    <property type="entry name" value="L28p-like"/>
    <property type="match status" value="1"/>
</dbReference>
<sequence length="77" mass="8706">MSRTCQLTGKRALAGNNVSHSKRRTRRTQKPNLQLKNLLNPATGKKEKVLLATSMLRTLKKWDAAGKVYDLLKMKKA</sequence>
<evidence type="ECO:0000256" key="1">
    <source>
        <dbReference type="ARBA" id="ARBA00008760"/>
    </source>
</evidence>
<evidence type="ECO:0000256" key="5">
    <source>
        <dbReference type="HAMAP-Rule" id="MF_00373"/>
    </source>
</evidence>
<protein>
    <recommendedName>
        <fullName evidence="4 5">Large ribosomal subunit protein bL28</fullName>
    </recommendedName>
</protein>
<keyword evidence="3 5" id="KW-0687">Ribonucleoprotein</keyword>
<gene>
    <name evidence="5 7" type="primary">rpmB</name>
    <name evidence="7" type="ORF">COV06_03050</name>
</gene>
<dbReference type="EMBL" id="PCYM01000006">
    <property type="protein sequence ID" value="PIR47413.1"/>
    <property type="molecule type" value="Genomic_DNA"/>
</dbReference>
<evidence type="ECO:0000256" key="4">
    <source>
        <dbReference type="ARBA" id="ARBA00035174"/>
    </source>
</evidence>
<accession>A0A2H0RLP1</accession>
<dbReference type="InterPro" id="IPR034704">
    <property type="entry name" value="Ribosomal_bL28/bL31-like_sf"/>
</dbReference>
<proteinExistence type="inferred from homology"/>
<dbReference type="Pfam" id="PF00830">
    <property type="entry name" value="Ribosomal_L28"/>
    <property type="match status" value="1"/>
</dbReference>
<evidence type="ECO:0000313" key="8">
    <source>
        <dbReference type="Proteomes" id="UP000230084"/>
    </source>
</evidence>
<dbReference type="InterPro" id="IPR026569">
    <property type="entry name" value="Ribosomal_bL28"/>
</dbReference>
<dbReference type="InterPro" id="IPR037147">
    <property type="entry name" value="Ribosomal_bL28_sf"/>
</dbReference>
<dbReference type="NCBIfam" id="TIGR00009">
    <property type="entry name" value="L28"/>
    <property type="match status" value="1"/>
</dbReference>
<dbReference type="AlphaFoldDB" id="A0A2H0RLP1"/>
<dbReference type="Proteomes" id="UP000230084">
    <property type="component" value="Unassembled WGS sequence"/>
</dbReference>